<dbReference type="InterPro" id="IPR002241">
    <property type="entry name" value="Glyco_hydro_27"/>
</dbReference>
<feature type="chain" id="PRO_5020930247" description="Alpha-galactosidase" evidence="5">
    <location>
        <begin position="26"/>
        <end position="614"/>
    </location>
</feature>
<gene>
    <name evidence="7" type="ORF">E0F76_15850</name>
</gene>
<keyword evidence="5" id="KW-0732">Signal</keyword>
<evidence type="ECO:0000256" key="1">
    <source>
        <dbReference type="ARBA" id="ARBA00009743"/>
    </source>
</evidence>
<dbReference type="SMART" id="SM00776">
    <property type="entry name" value="NPCBM"/>
    <property type="match status" value="2"/>
</dbReference>
<feature type="domain" description="Glycosyl hydrolase family 98 putative carbohydrate-binding module" evidence="6">
    <location>
        <begin position="319"/>
        <end position="462"/>
    </location>
</feature>
<keyword evidence="4" id="KW-1015">Disulfide bond</keyword>
<keyword evidence="8" id="KW-1185">Reference proteome</keyword>
<dbReference type="InterPro" id="IPR013785">
    <property type="entry name" value="Aldolase_TIM"/>
</dbReference>
<accession>A0A4V6PF77</accession>
<dbReference type="EC" id="3.2.1.22" evidence="4"/>
<feature type="domain" description="Glycosyl hydrolase family 98 putative carbohydrate-binding module" evidence="6">
    <location>
        <begin position="463"/>
        <end position="589"/>
    </location>
</feature>
<dbReference type="GO" id="GO:0005975">
    <property type="term" value="P:carbohydrate metabolic process"/>
    <property type="evidence" value="ECO:0007669"/>
    <property type="project" value="InterPro"/>
</dbReference>
<organism evidence="7 8">
    <name type="scientific">Flavobacterium cellulosilyticum</name>
    <dbReference type="NCBI Taxonomy" id="2541731"/>
    <lineage>
        <taxon>Bacteria</taxon>
        <taxon>Pseudomonadati</taxon>
        <taxon>Bacteroidota</taxon>
        <taxon>Flavobacteriia</taxon>
        <taxon>Flavobacteriales</taxon>
        <taxon>Flavobacteriaceae</taxon>
        <taxon>Flavobacterium</taxon>
    </lineage>
</organism>
<dbReference type="InterPro" id="IPR013222">
    <property type="entry name" value="Glyco_hyd_98_carb-bd"/>
</dbReference>
<keyword evidence="3 4" id="KW-0326">Glycosidase</keyword>
<evidence type="ECO:0000256" key="4">
    <source>
        <dbReference type="RuleBase" id="RU361168"/>
    </source>
</evidence>
<comment type="caution">
    <text evidence="7">The sequence shown here is derived from an EMBL/GenBank/DDBJ whole genome shotgun (WGS) entry which is preliminary data.</text>
</comment>
<protein>
    <recommendedName>
        <fullName evidence="4">Alpha-galactosidase</fullName>
        <ecNumber evidence="4">3.2.1.22</ecNumber>
    </recommendedName>
    <alternativeName>
        <fullName evidence="4">Melibiase</fullName>
    </alternativeName>
</protein>
<sequence>MIQSKFNKIAISVLLFLLSVNTTTAQTKKDFHDWAATPPMGWNSWDCYGPTVTEAEVKSNADYMSKYLKPYGWDYIVVDIRWYVGNDKAHGYNEENPDYVLDQYGRFMPAINRFPSAEGGKGFKPLADYIHKKGLKFGIHIMRGIPVIAVKQNLPIKGTNLTARDIYSEKDQCLWLHDMYTVVPSKPGAQEYYNSLFELYASWGLDFVKIDDLSSPIYFEEEINMIRKAIDRTGRKIVLSTSPGETPIAHADHVQKSANMWRTVGDFWDSWGQLKEHFDVFERWNKWRAYGAYPDGDMLPMGHIGIRAERGNPRMTAFTKDEQYTLMTLWTIFKSPLMFGGNLPDNDPFTLSLLTNKNVLKVLNESTNNKPLFTDADKAAWIADEPGTGAKYLAVFNTADQKMINEDKAAWNSGLITKATPNQSTAVDLDISGAKKLYLVVNDGGDKTDWDHADWIEPTLYNGKESMKLTSLKWIKATSGWEHPRVNQSISGNALIVNKVKYEDGIGTHSNSIIEFDIPEGYTRFKSLVGLDNACVSQNTGATVKFSVFTKNPSETPPPASMKIAINLKEMGLKGKYSVTDLWSGKLVGTFSGEFAPEINKHGAGLYKIVKISK</sequence>
<dbReference type="CDD" id="cd14792">
    <property type="entry name" value="GH27"/>
    <property type="match status" value="1"/>
</dbReference>
<dbReference type="Pfam" id="PF17801">
    <property type="entry name" value="Melibiase_C"/>
    <property type="match status" value="1"/>
</dbReference>
<dbReference type="EMBL" id="SMFK01000014">
    <property type="protein sequence ID" value="TDD94707.1"/>
    <property type="molecule type" value="Genomic_DNA"/>
</dbReference>
<dbReference type="Pfam" id="PF08305">
    <property type="entry name" value="NPCBM"/>
    <property type="match status" value="2"/>
</dbReference>
<comment type="catalytic activity">
    <reaction evidence="4">
        <text>Hydrolysis of terminal, non-reducing alpha-D-galactose residues in alpha-D-galactosides, including galactose oligosaccharides, galactomannans and galactolipids.</text>
        <dbReference type="EC" id="3.2.1.22"/>
    </reaction>
</comment>
<name>A0A4V6PF77_9FLAO</name>
<reference evidence="7 8" key="1">
    <citation type="submission" date="2019-03" db="EMBL/GenBank/DDBJ databases">
        <title>Flavobacterium AR-3-4 sp. nov. isolated from arctic soil.</title>
        <authorList>
            <person name="Chaudhary D.K."/>
        </authorList>
    </citation>
    <scope>NUCLEOTIDE SEQUENCE [LARGE SCALE GENOMIC DNA]</scope>
    <source>
        <strain evidence="7 8">AR-3-4</strain>
    </source>
</reference>
<proteinExistence type="inferred from homology"/>
<dbReference type="Gene3D" id="2.60.120.1060">
    <property type="entry name" value="NPCBM/NEW2 domain"/>
    <property type="match status" value="2"/>
</dbReference>
<dbReference type="SUPFAM" id="SSF51445">
    <property type="entry name" value="(Trans)glycosidases"/>
    <property type="match status" value="1"/>
</dbReference>
<evidence type="ECO:0000256" key="2">
    <source>
        <dbReference type="ARBA" id="ARBA00022801"/>
    </source>
</evidence>
<dbReference type="Proteomes" id="UP000295479">
    <property type="component" value="Unassembled WGS sequence"/>
</dbReference>
<dbReference type="Gene3D" id="3.20.20.70">
    <property type="entry name" value="Aldolase class I"/>
    <property type="match status" value="1"/>
</dbReference>
<evidence type="ECO:0000256" key="5">
    <source>
        <dbReference type="SAM" id="SignalP"/>
    </source>
</evidence>
<feature type="signal peptide" evidence="5">
    <location>
        <begin position="1"/>
        <end position="25"/>
    </location>
</feature>
<evidence type="ECO:0000313" key="8">
    <source>
        <dbReference type="Proteomes" id="UP000295479"/>
    </source>
</evidence>
<dbReference type="PANTHER" id="PTHR11452:SF42">
    <property type="entry name" value="ALPHA-GALACTOSIDASE"/>
    <property type="match status" value="1"/>
</dbReference>
<dbReference type="InterPro" id="IPR041233">
    <property type="entry name" value="Melibiase_C"/>
</dbReference>
<evidence type="ECO:0000259" key="6">
    <source>
        <dbReference type="SMART" id="SM00776"/>
    </source>
</evidence>
<keyword evidence="2 4" id="KW-0378">Hydrolase</keyword>
<dbReference type="SUPFAM" id="SSF49785">
    <property type="entry name" value="Galactose-binding domain-like"/>
    <property type="match status" value="2"/>
</dbReference>
<dbReference type="Pfam" id="PF16499">
    <property type="entry name" value="Melibiase_2"/>
    <property type="match status" value="1"/>
</dbReference>
<dbReference type="OrthoDB" id="9807519at2"/>
<comment type="similarity">
    <text evidence="1 4">Belongs to the glycosyl hydrolase 27 family.</text>
</comment>
<dbReference type="RefSeq" id="WP_132008341.1">
    <property type="nucleotide sequence ID" value="NZ_SMFK01000014.1"/>
</dbReference>
<dbReference type="AlphaFoldDB" id="A0A4V6PF77"/>
<evidence type="ECO:0000256" key="3">
    <source>
        <dbReference type="ARBA" id="ARBA00023295"/>
    </source>
</evidence>
<dbReference type="InterPro" id="IPR038637">
    <property type="entry name" value="NPCBM_sf"/>
</dbReference>
<dbReference type="PANTHER" id="PTHR11452">
    <property type="entry name" value="ALPHA-GALACTOSIDASE/ALPHA-N-ACETYLGALACTOSAMINIDASE"/>
    <property type="match status" value="1"/>
</dbReference>
<dbReference type="InterPro" id="IPR017853">
    <property type="entry name" value="GH"/>
</dbReference>
<dbReference type="GO" id="GO:0004557">
    <property type="term" value="F:alpha-galactosidase activity"/>
    <property type="evidence" value="ECO:0007669"/>
    <property type="project" value="UniProtKB-EC"/>
</dbReference>
<evidence type="ECO:0000313" key="7">
    <source>
        <dbReference type="EMBL" id="TDD94707.1"/>
    </source>
</evidence>
<dbReference type="InterPro" id="IPR008979">
    <property type="entry name" value="Galactose-bd-like_sf"/>
</dbReference>
<dbReference type="PRINTS" id="PR00740">
    <property type="entry name" value="GLHYDRLASE27"/>
</dbReference>